<dbReference type="Gene3D" id="3.40.50.720">
    <property type="entry name" value="NAD(P)-binding Rossmann-like Domain"/>
    <property type="match status" value="1"/>
</dbReference>
<evidence type="ECO:0000313" key="2">
    <source>
        <dbReference type="Proteomes" id="UP000051012"/>
    </source>
</evidence>
<dbReference type="AlphaFoldDB" id="A0A0S7YBI2"/>
<protein>
    <recommendedName>
        <fullName evidence="3">NAD-dependent dehydratase</fullName>
    </recommendedName>
</protein>
<accession>A0A0S7YBI2</accession>
<dbReference type="EMBL" id="LJNI01000099">
    <property type="protein sequence ID" value="KPJ72093.1"/>
    <property type="molecule type" value="Genomic_DNA"/>
</dbReference>
<evidence type="ECO:0008006" key="3">
    <source>
        <dbReference type="Google" id="ProtNLM"/>
    </source>
</evidence>
<organism evidence="1 2">
    <name type="scientific">candidate division TA06 bacterium DG_78</name>
    <dbReference type="NCBI Taxonomy" id="1703772"/>
    <lineage>
        <taxon>Bacteria</taxon>
        <taxon>Bacteria division TA06</taxon>
    </lineage>
</organism>
<comment type="caution">
    <text evidence="1">The sequence shown here is derived from an EMBL/GenBank/DDBJ whole genome shotgun (WGS) entry which is preliminary data.</text>
</comment>
<dbReference type="Proteomes" id="UP000051012">
    <property type="component" value="Unassembled WGS sequence"/>
</dbReference>
<proteinExistence type="predicted"/>
<sequence length="144" mass="16429">QGLAAWRSSVSYVENVADAIVLAITDARTKNRIYNVAEPETPTLAEWVKKIGKVAGWHGDVVIAPRDKLPQSMQPDFNTEQHLTVDTTRIRKELGYRESIPQDEALRRTIEWERAHPPENISPEQFDYETEDKVLNSLGFISKK</sequence>
<dbReference type="SUPFAM" id="SSF51735">
    <property type="entry name" value="NAD(P)-binding Rossmann-fold domains"/>
    <property type="match status" value="1"/>
</dbReference>
<feature type="non-terminal residue" evidence="1">
    <location>
        <position position="1"/>
    </location>
</feature>
<name>A0A0S7YBI2_UNCT6</name>
<reference evidence="1 2" key="1">
    <citation type="journal article" date="2015" name="Microbiome">
        <title>Genomic resolution of linkages in carbon, nitrogen, and sulfur cycling among widespread estuary sediment bacteria.</title>
        <authorList>
            <person name="Baker B.J."/>
            <person name="Lazar C.S."/>
            <person name="Teske A.P."/>
            <person name="Dick G.J."/>
        </authorList>
    </citation>
    <scope>NUCLEOTIDE SEQUENCE [LARGE SCALE GENOMIC DNA]</scope>
    <source>
        <strain evidence="1">DG_78</strain>
    </source>
</reference>
<evidence type="ECO:0000313" key="1">
    <source>
        <dbReference type="EMBL" id="KPJ72093.1"/>
    </source>
</evidence>
<dbReference type="PANTHER" id="PTHR43000">
    <property type="entry name" value="DTDP-D-GLUCOSE 4,6-DEHYDRATASE-RELATED"/>
    <property type="match status" value="1"/>
</dbReference>
<dbReference type="InterPro" id="IPR036291">
    <property type="entry name" value="NAD(P)-bd_dom_sf"/>
</dbReference>
<gene>
    <name evidence="1" type="ORF">AMJ52_07445</name>
</gene>